<dbReference type="AlphaFoldDB" id="A0A165UK51"/>
<evidence type="ECO:0000313" key="2">
    <source>
        <dbReference type="EMBL" id="KZT28293.1"/>
    </source>
</evidence>
<name>A0A165UK51_9AGAM</name>
<keyword evidence="3" id="KW-1185">Reference proteome</keyword>
<sequence length="393" mass="44366">MNLVVRPLKPKLIHSQHMWDSKHRLISLVSRSKGPPLSPSRIDLGNKQRRGVSSARHVASQDKQEAISSNILPSGHPTLQPLLVRRLDPRHLSTKDFVVISGYTRRRTVFSEKPFVDFAYRRPLSKGEHYTPFPSDAQGFFYWHLEPNAPPLAGQLRFRITNSPDSAAFSDGRDLQLPDGGVWSISIFCISRYLCYAGIQLQLLSEKLVTRKLLKTALTATSRGGSRPGRGSLMIWKFGQPFPVRLEAFIDFWILGVAGARKLRLRPFIMNGRIDGRPQLIKPFIGTALLQFEHSMLKEHKDTRTVVLRIVKTTDVQKSDNIVFDLTPMPEPMQGGLVMARMPGPVGHSPSRWVPWSVDVDQRRVKNPATSAALAMLFDSPAYRMHRVDSQLV</sequence>
<organism evidence="2 3">
    <name type="scientific">Neolentinus lepideus HHB14362 ss-1</name>
    <dbReference type="NCBI Taxonomy" id="1314782"/>
    <lineage>
        <taxon>Eukaryota</taxon>
        <taxon>Fungi</taxon>
        <taxon>Dikarya</taxon>
        <taxon>Basidiomycota</taxon>
        <taxon>Agaricomycotina</taxon>
        <taxon>Agaricomycetes</taxon>
        <taxon>Gloeophyllales</taxon>
        <taxon>Gloeophyllaceae</taxon>
        <taxon>Neolentinus</taxon>
    </lineage>
</organism>
<evidence type="ECO:0000256" key="1">
    <source>
        <dbReference type="SAM" id="MobiDB-lite"/>
    </source>
</evidence>
<dbReference type="EMBL" id="KV425558">
    <property type="protein sequence ID" value="KZT28293.1"/>
    <property type="molecule type" value="Genomic_DNA"/>
</dbReference>
<reference evidence="2 3" key="1">
    <citation type="journal article" date="2016" name="Mol. Biol. Evol.">
        <title>Comparative Genomics of Early-Diverging Mushroom-Forming Fungi Provides Insights into the Origins of Lignocellulose Decay Capabilities.</title>
        <authorList>
            <person name="Nagy L.G."/>
            <person name="Riley R."/>
            <person name="Tritt A."/>
            <person name="Adam C."/>
            <person name="Daum C."/>
            <person name="Floudas D."/>
            <person name="Sun H."/>
            <person name="Yadav J.S."/>
            <person name="Pangilinan J."/>
            <person name="Larsson K.H."/>
            <person name="Matsuura K."/>
            <person name="Barry K."/>
            <person name="Labutti K."/>
            <person name="Kuo R."/>
            <person name="Ohm R.A."/>
            <person name="Bhattacharya S.S."/>
            <person name="Shirouzu T."/>
            <person name="Yoshinaga Y."/>
            <person name="Martin F.M."/>
            <person name="Grigoriev I.V."/>
            <person name="Hibbett D.S."/>
        </authorList>
    </citation>
    <scope>NUCLEOTIDE SEQUENCE [LARGE SCALE GENOMIC DNA]</scope>
    <source>
        <strain evidence="2 3">HHB14362 ss-1</strain>
    </source>
</reference>
<protein>
    <submittedName>
        <fullName evidence="2">Uncharacterized protein</fullName>
    </submittedName>
</protein>
<dbReference type="Proteomes" id="UP000076761">
    <property type="component" value="Unassembled WGS sequence"/>
</dbReference>
<gene>
    <name evidence="2" type="ORF">NEOLEDRAFT_1129671</name>
</gene>
<accession>A0A165UK51</accession>
<feature type="region of interest" description="Disordered" evidence="1">
    <location>
        <begin position="30"/>
        <end position="66"/>
    </location>
</feature>
<evidence type="ECO:0000313" key="3">
    <source>
        <dbReference type="Proteomes" id="UP000076761"/>
    </source>
</evidence>
<dbReference type="InParanoid" id="A0A165UK51"/>
<proteinExistence type="predicted"/>
<dbReference type="OrthoDB" id="2750929at2759"/>